<proteinExistence type="predicted"/>
<evidence type="ECO:0000313" key="2">
    <source>
        <dbReference type="Proteomes" id="UP000234681"/>
    </source>
</evidence>
<name>A6IM67_RAT</name>
<reference evidence="1 2" key="1">
    <citation type="submission" date="2005-09" db="EMBL/GenBank/DDBJ databases">
        <authorList>
            <person name="Mural R.J."/>
            <person name="Li P.W."/>
            <person name="Adams M.D."/>
            <person name="Amanatides P.G."/>
            <person name="Baden-Tillson H."/>
            <person name="Barnstead M."/>
            <person name="Chin S.H."/>
            <person name="Dew I."/>
            <person name="Evans C.A."/>
            <person name="Ferriera S."/>
            <person name="Flanigan M."/>
            <person name="Fosler C."/>
            <person name="Glodek A."/>
            <person name="Gu Z."/>
            <person name="Holt R.A."/>
            <person name="Jennings D."/>
            <person name="Kraft C.L."/>
            <person name="Lu F."/>
            <person name="Nguyen T."/>
            <person name="Nusskern D.R."/>
            <person name="Pfannkoch C.M."/>
            <person name="Sitter C."/>
            <person name="Sutton G.G."/>
            <person name="Venter J.C."/>
            <person name="Wang Z."/>
            <person name="Woodage T."/>
            <person name="Zheng X.H."/>
            <person name="Zhong F."/>
        </authorList>
    </citation>
    <scope>NUCLEOTIDE SEQUENCE [LARGE SCALE GENOMIC DNA]</scope>
    <source>
        <strain>BN</strain>
        <strain evidence="2">Sprague-Dawley</strain>
    </source>
</reference>
<sequence length="51" mass="6004">MELTLWRGGLPPPFICFPLEVTVSLERLEYIHLGKRNTQQCFGFFVLFVLF</sequence>
<dbReference type="AlphaFoldDB" id="A6IM67"/>
<organism evidence="1 2">
    <name type="scientific">Rattus norvegicus</name>
    <name type="common">Rat</name>
    <dbReference type="NCBI Taxonomy" id="10116"/>
    <lineage>
        <taxon>Eukaryota</taxon>
        <taxon>Metazoa</taxon>
        <taxon>Chordata</taxon>
        <taxon>Craniata</taxon>
        <taxon>Vertebrata</taxon>
        <taxon>Euteleostomi</taxon>
        <taxon>Mammalia</taxon>
        <taxon>Eutheria</taxon>
        <taxon>Euarchontoglires</taxon>
        <taxon>Glires</taxon>
        <taxon>Rodentia</taxon>
        <taxon>Myomorpha</taxon>
        <taxon>Muroidea</taxon>
        <taxon>Muridae</taxon>
        <taxon>Murinae</taxon>
        <taxon>Rattus</taxon>
    </lineage>
</organism>
<dbReference type="Proteomes" id="UP000234681">
    <property type="component" value="Chromosome 4"/>
</dbReference>
<gene>
    <name evidence="1" type="ORF">rCG_30050</name>
</gene>
<dbReference type="EMBL" id="CH473964">
    <property type="protein sequence ID" value="EDM01722.1"/>
    <property type="molecule type" value="Genomic_DNA"/>
</dbReference>
<protein>
    <submittedName>
        <fullName evidence="1">RCG30050</fullName>
    </submittedName>
</protein>
<accession>A6IM67</accession>
<evidence type="ECO:0000313" key="1">
    <source>
        <dbReference type="EMBL" id="EDM01722.1"/>
    </source>
</evidence>